<comment type="caution">
    <text evidence="1">The sequence shown here is derived from an EMBL/GenBank/DDBJ whole genome shotgun (WGS) entry which is preliminary data.</text>
</comment>
<reference evidence="1" key="1">
    <citation type="submission" date="2023-04" db="EMBL/GenBank/DDBJ databases">
        <title>Ambrosiozyma monospora NBRC 10751.</title>
        <authorList>
            <person name="Ichikawa N."/>
            <person name="Sato H."/>
            <person name="Tonouchi N."/>
        </authorList>
    </citation>
    <scope>NUCLEOTIDE SEQUENCE</scope>
    <source>
        <strain evidence="1">NBRC 10751</strain>
    </source>
</reference>
<organism evidence="1 2">
    <name type="scientific">Ambrosiozyma monospora</name>
    <name type="common">Yeast</name>
    <name type="synonym">Endomycopsis monosporus</name>
    <dbReference type="NCBI Taxonomy" id="43982"/>
    <lineage>
        <taxon>Eukaryota</taxon>
        <taxon>Fungi</taxon>
        <taxon>Dikarya</taxon>
        <taxon>Ascomycota</taxon>
        <taxon>Saccharomycotina</taxon>
        <taxon>Pichiomycetes</taxon>
        <taxon>Pichiales</taxon>
        <taxon>Pichiaceae</taxon>
        <taxon>Ambrosiozyma</taxon>
    </lineage>
</organism>
<keyword evidence="2" id="KW-1185">Reference proteome</keyword>
<proteinExistence type="predicted"/>
<dbReference type="EMBL" id="BSXS01011813">
    <property type="protein sequence ID" value="GMF01321.1"/>
    <property type="molecule type" value="Genomic_DNA"/>
</dbReference>
<accession>A0ACB5U4Z6</accession>
<gene>
    <name evidence="1" type="ORF">Amon02_001122400</name>
</gene>
<sequence length="119" mass="14210">MIQPKRFYLWEFQKLIDSSLNCHQRLNQEKVLFHLTSSRASIHTHTSAEIIEKGKLIWPKRLQEHFQDNSRKKNPCPFVNISEDDRFKIELPSNLVWAEFIPYLYQLKSEALESIHQTS</sequence>
<dbReference type="Proteomes" id="UP001165064">
    <property type="component" value="Unassembled WGS sequence"/>
</dbReference>
<name>A0ACB5U4Z6_AMBMO</name>
<evidence type="ECO:0000313" key="1">
    <source>
        <dbReference type="EMBL" id="GMF01321.1"/>
    </source>
</evidence>
<evidence type="ECO:0000313" key="2">
    <source>
        <dbReference type="Proteomes" id="UP001165064"/>
    </source>
</evidence>
<protein>
    <submittedName>
        <fullName evidence="1">Unnamed protein product</fullName>
    </submittedName>
</protein>